<comment type="caution">
    <text evidence="1">The sequence shown here is derived from an EMBL/GenBank/DDBJ whole genome shotgun (WGS) entry which is preliminary data.</text>
</comment>
<sequence>MQSTRSPVKVSAARLPYSAATRERRQAASLLSRLARGVGAAVVKATQPPLPSSPSSSSSAAVAAVAAAALTAGDVLRDIAFFTQPSEVNFFSAHPSLCAQVFGFTPGEVLERSGGRDRPDELHDAAEEVAEVDSDVVVVVGARGGKLWVWAWGDAAARVWQHPPPPADHAAVGADASVGASGVRAAMLAHCPHRPLCHPVEGLRGGGGGAAEKRVHAALAAFHSLCDRAREEAQRLYTADQRAFLQCAPDLYVAAVGKSQQQQQQDSVSSSDSLYFDIASNTAAAVLLAPCVVVVASGAVVGWVGEGNIVLTGALVGGDGGVASLSASVVF</sequence>
<dbReference type="Proteomes" id="UP001430356">
    <property type="component" value="Unassembled WGS sequence"/>
</dbReference>
<dbReference type="AlphaFoldDB" id="A0AAW0EQW1"/>
<name>A0AAW0EQW1_9TRYP</name>
<reference evidence="1 2" key="1">
    <citation type="journal article" date="2021" name="MBio">
        <title>A New Model Trypanosomatid, Novymonas esmeraldas: Genomic Perception of Its 'Candidatus Pandoraea novymonadis' Endosymbiont.</title>
        <authorList>
            <person name="Zakharova A."/>
            <person name="Saura A."/>
            <person name="Butenko A."/>
            <person name="Podesvova L."/>
            <person name="Warmusova S."/>
            <person name="Kostygov A.Y."/>
            <person name="Nenarokova A."/>
            <person name="Lukes J."/>
            <person name="Opperdoes F.R."/>
            <person name="Yurchenko V."/>
        </authorList>
    </citation>
    <scope>NUCLEOTIDE SEQUENCE [LARGE SCALE GENOMIC DNA]</scope>
    <source>
        <strain evidence="1 2">E262AT.01</strain>
    </source>
</reference>
<evidence type="ECO:0000313" key="2">
    <source>
        <dbReference type="Proteomes" id="UP001430356"/>
    </source>
</evidence>
<proteinExistence type="predicted"/>
<dbReference type="EMBL" id="JAECZO010000049">
    <property type="protein sequence ID" value="KAK7195198.1"/>
    <property type="molecule type" value="Genomic_DNA"/>
</dbReference>
<keyword evidence="2" id="KW-1185">Reference proteome</keyword>
<evidence type="ECO:0000313" key="1">
    <source>
        <dbReference type="EMBL" id="KAK7195198.1"/>
    </source>
</evidence>
<accession>A0AAW0EQW1</accession>
<organism evidence="1 2">
    <name type="scientific">Novymonas esmeraldas</name>
    <dbReference type="NCBI Taxonomy" id="1808958"/>
    <lineage>
        <taxon>Eukaryota</taxon>
        <taxon>Discoba</taxon>
        <taxon>Euglenozoa</taxon>
        <taxon>Kinetoplastea</taxon>
        <taxon>Metakinetoplastina</taxon>
        <taxon>Trypanosomatida</taxon>
        <taxon>Trypanosomatidae</taxon>
        <taxon>Novymonas</taxon>
    </lineage>
</organism>
<protein>
    <submittedName>
        <fullName evidence="1">Uncharacterized protein</fullName>
    </submittedName>
</protein>
<gene>
    <name evidence="1" type="ORF">NESM_000444700</name>
</gene>